<keyword evidence="2" id="KW-1185">Reference proteome</keyword>
<protein>
    <submittedName>
        <fullName evidence="1">Uncharacterized protein</fullName>
    </submittedName>
</protein>
<dbReference type="RefSeq" id="WP_377291635.1">
    <property type="nucleotide sequence ID" value="NZ_JBHSBM010000029.1"/>
</dbReference>
<evidence type="ECO:0000313" key="2">
    <source>
        <dbReference type="Proteomes" id="UP001595850"/>
    </source>
</evidence>
<proteinExistence type="predicted"/>
<evidence type="ECO:0000313" key="1">
    <source>
        <dbReference type="EMBL" id="MFC4061444.1"/>
    </source>
</evidence>
<name>A0ABV8IBV9_9ACTN</name>
<accession>A0ABV8IBV9</accession>
<dbReference type="EMBL" id="JBHSBM010000029">
    <property type="protein sequence ID" value="MFC4061444.1"/>
    <property type="molecule type" value="Genomic_DNA"/>
</dbReference>
<reference evidence="2" key="1">
    <citation type="journal article" date="2019" name="Int. J. Syst. Evol. Microbiol.">
        <title>The Global Catalogue of Microorganisms (GCM) 10K type strain sequencing project: providing services to taxonomists for standard genome sequencing and annotation.</title>
        <authorList>
            <consortium name="The Broad Institute Genomics Platform"/>
            <consortium name="The Broad Institute Genome Sequencing Center for Infectious Disease"/>
            <person name="Wu L."/>
            <person name="Ma J."/>
        </authorList>
    </citation>
    <scope>NUCLEOTIDE SEQUENCE [LARGE SCALE GENOMIC DNA]</scope>
    <source>
        <strain evidence="2">TBRC 4489</strain>
    </source>
</reference>
<gene>
    <name evidence="1" type="ORF">ACFOWE_24345</name>
</gene>
<dbReference type="Proteomes" id="UP001595850">
    <property type="component" value="Unassembled WGS sequence"/>
</dbReference>
<organism evidence="1 2">
    <name type="scientific">Planomonospora corallina</name>
    <dbReference type="NCBI Taxonomy" id="1806052"/>
    <lineage>
        <taxon>Bacteria</taxon>
        <taxon>Bacillati</taxon>
        <taxon>Actinomycetota</taxon>
        <taxon>Actinomycetes</taxon>
        <taxon>Streptosporangiales</taxon>
        <taxon>Streptosporangiaceae</taxon>
        <taxon>Planomonospora</taxon>
    </lineage>
</organism>
<comment type="caution">
    <text evidence="1">The sequence shown here is derived from an EMBL/GenBank/DDBJ whole genome shotgun (WGS) entry which is preliminary data.</text>
</comment>
<sequence length="126" mass="13270">MVPELNTTPVAAEQLAEEVTAILEHRYGVRADVHPLRSGDALISVFAGLVARSTGQSIRWTVPPAVIGDRSKPLVTIAWTAAGAAARLAGHLAVMQRKTVESIRNGTAGTITDSYLEALTNDAAPE</sequence>